<evidence type="ECO:0000313" key="1">
    <source>
        <dbReference type="EMBL" id="KAL0933061.1"/>
    </source>
</evidence>
<sequence length="529" mass="59443">MQLTLTRYGRVTKRDPCKHLMLLLLYCRPLPSTLLAFEVETNPSSNPTILSKPVRIMLPNTGLKGMAQYARNVSPESSLRNRNANLTMDQMGQQHSDALPAPPTRQEVVESATLPAPKPFPPARTHAIHFHQAHQSGLPQHLPSSIRNPPNANAPDASPSRQQHRRHRANSQSSDATGFWPESQIDSQFGSPTTQHSERDHKVNDSRIRSPAPTFDNVQTRTTDDKLPYTINRDGSIRVTTSKNGSGLPITSIDAPVAQQDAYSSEPIYSSPKRHLRLAFHPTTVRSYAPPAYDADQEVFSDSPMYQTSSHGLRRVKKDGKSQEFRRVTPLPDKDIEGSLASDYPISEDDHGTPRANRKTALSRGPALWESSLPPVSYSQVDKAGKRRRESCDYADNELAGMTYSQLRQQPFDDDPAKKPLQAAGPLTGDSLPVKLDHFKSQREVDQKEFFMQMTVSDWERSGDWFLEQFGQVAQKLKEARQNKRATVENFESEIASREEAVRLRTENINKKLSQIKHKGEDMLADKEI</sequence>
<evidence type="ECO:0000313" key="2">
    <source>
        <dbReference type="Proteomes" id="UP000805649"/>
    </source>
</evidence>
<proteinExistence type="predicted"/>
<accession>A0ACC3YMC7</accession>
<organism evidence="1 2">
    <name type="scientific">Colletotrichum truncatum</name>
    <name type="common">Anthracnose fungus</name>
    <name type="synonym">Colletotrichum capsici</name>
    <dbReference type="NCBI Taxonomy" id="5467"/>
    <lineage>
        <taxon>Eukaryota</taxon>
        <taxon>Fungi</taxon>
        <taxon>Dikarya</taxon>
        <taxon>Ascomycota</taxon>
        <taxon>Pezizomycotina</taxon>
        <taxon>Sordariomycetes</taxon>
        <taxon>Hypocreomycetidae</taxon>
        <taxon>Glomerellales</taxon>
        <taxon>Glomerellaceae</taxon>
        <taxon>Colletotrichum</taxon>
        <taxon>Colletotrichum truncatum species complex</taxon>
    </lineage>
</organism>
<keyword evidence="2" id="KW-1185">Reference proteome</keyword>
<name>A0ACC3YMC7_COLTU</name>
<gene>
    <name evidence="1" type="ORF">CTRU02_212023</name>
</gene>
<protein>
    <submittedName>
        <fullName evidence="1">Uncharacterized protein</fullName>
    </submittedName>
</protein>
<comment type="caution">
    <text evidence="1">The sequence shown here is derived from an EMBL/GenBank/DDBJ whole genome shotgun (WGS) entry which is preliminary data.</text>
</comment>
<reference evidence="1 2" key="1">
    <citation type="journal article" date="2020" name="Phytopathology">
        <title>Genome Sequence Resources of Colletotrichum truncatum, C. plurivorum, C. musicola, and C. sojae: Four Species Pathogenic to Soybean (Glycine max).</title>
        <authorList>
            <person name="Rogerio F."/>
            <person name="Boufleur T.R."/>
            <person name="Ciampi-Guillardi M."/>
            <person name="Sukno S.A."/>
            <person name="Thon M.R."/>
            <person name="Massola Junior N.S."/>
            <person name="Baroncelli R."/>
        </authorList>
    </citation>
    <scope>NUCLEOTIDE SEQUENCE [LARGE SCALE GENOMIC DNA]</scope>
    <source>
        <strain evidence="1 2">CMES1059</strain>
    </source>
</reference>
<dbReference type="EMBL" id="VUJX02000008">
    <property type="protein sequence ID" value="KAL0933061.1"/>
    <property type="molecule type" value="Genomic_DNA"/>
</dbReference>
<dbReference type="Proteomes" id="UP000805649">
    <property type="component" value="Unassembled WGS sequence"/>
</dbReference>